<dbReference type="PROSITE" id="PS50846">
    <property type="entry name" value="HMA_2"/>
    <property type="match status" value="1"/>
</dbReference>
<proteinExistence type="predicted"/>
<dbReference type="CDD" id="cd00371">
    <property type="entry name" value="HMA"/>
    <property type="match status" value="1"/>
</dbReference>
<gene>
    <name evidence="3" type="ORF">SE37_08425</name>
</gene>
<protein>
    <submittedName>
        <fullName evidence="3">Heavy metal transporter</fullName>
    </submittedName>
</protein>
<dbReference type="AlphaFoldDB" id="A0A0C1U4F6"/>
<comment type="caution">
    <text evidence="3">The sequence shown here is derived from an EMBL/GenBank/DDBJ whole genome shotgun (WGS) entry which is preliminary data.</text>
</comment>
<dbReference type="InterPro" id="IPR006121">
    <property type="entry name" value="HMA_dom"/>
</dbReference>
<dbReference type="InterPro" id="IPR036163">
    <property type="entry name" value="HMA_dom_sf"/>
</dbReference>
<dbReference type="EMBL" id="JXBL01000001">
    <property type="protein sequence ID" value="KIE42650.1"/>
    <property type="molecule type" value="Genomic_DNA"/>
</dbReference>
<sequence length="134" mass="13314">MGAMKKGTIGIVAAAVIVVVLCAFAVRLEASADSVAVLRAQGMTCGSCAGKIEKTLGTAAGVATVQVNVGAGEVVVGFDSRTVRPETLAERVTGAGYGCSILQVLTPEQYRAQTGSTTAFVRQGGGCGAGCCGK</sequence>
<keyword evidence="1" id="KW-0479">Metal-binding</keyword>
<keyword evidence="4" id="KW-1185">Reference proteome</keyword>
<reference evidence="3 4" key="1">
    <citation type="submission" date="2015-01" db="EMBL/GenBank/DDBJ databases">
        <title>Genome sequence of the anaerobic bacterium Geobacter soli GSS01, a dissimilatory Fe(III) reducer from soil.</title>
        <authorList>
            <person name="Yang G."/>
            <person name="Zhou S."/>
        </authorList>
    </citation>
    <scope>NUCLEOTIDE SEQUENCE [LARGE SCALE GENOMIC DNA]</scope>
    <source>
        <strain evidence="3 4">GSS01</strain>
    </source>
</reference>
<dbReference type="Gene3D" id="3.30.70.100">
    <property type="match status" value="1"/>
</dbReference>
<name>A0A0C1U4F6_9BACT</name>
<evidence type="ECO:0000313" key="3">
    <source>
        <dbReference type="EMBL" id="KIE42650.1"/>
    </source>
</evidence>
<evidence type="ECO:0000259" key="2">
    <source>
        <dbReference type="PROSITE" id="PS50846"/>
    </source>
</evidence>
<feature type="domain" description="HMA" evidence="2">
    <location>
        <begin position="34"/>
        <end position="100"/>
    </location>
</feature>
<dbReference type="FunFam" id="3.30.70.100:FF:000001">
    <property type="entry name" value="ATPase copper transporting beta"/>
    <property type="match status" value="1"/>
</dbReference>
<dbReference type="Proteomes" id="UP000031433">
    <property type="component" value="Unassembled WGS sequence"/>
</dbReference>
<evidence type="ECO:0000313" key="4">
    <source>
        <dbReference type="Proteomes" id="UP000031433"/>
    </source>
</evidence>
<dbReference type="GO" id="GO:0046872">
    <property type="term" value="F:metal ion binding"/>
    <property type="evidence" value="ECO:0007669"/>
    <property type="project" value="UniProtKB-KW"/>
</dbReference>
<evidence type="ECO:0000256" key="1">
    <source>
        <dbReference type="ARBA" id="ARBA00022723"/>
    </source>
</evidence>
<dbReference type="SUPFAM" id="SSF55008">
    <property type="entry name" value="HMA, heavy metal-associated domain"/>
    <property type="match status" value="1"/>
</dbReference>
<dbReference type="RefSeq" id="WP_039645412.1">
    <property type="nucleotide sequence ID" value="NZ_JXBL01000001.1"/>
</dbReference>
<organism evidence="3 4">
    <name type="scientific">Geobacter soli</name>
    <dbReference type="NCBI Taxonomy" id="1510391"/>
    <lineage>
        <taxon>Bacteria</taxon>
        <taxon>Pseudomonadati</taxon>
        <taxon>Thermodesulfobacteriota</taxon>
        <taxon>Desulfuromonadia</taxon>
        <taxon>Geobacterales</taxon>
        <taxon>Geobacteraceae</taxon>
        <taxon>Geobacter</taxon>
    </lineage>
</organism>
<dbReference type="Pfam" id="PF00403">
    <property type="entry name" value="HMA"/>
    <property type="match status" value="1"/>
</dbReference>
<accession>A0A0C1U4F6</accession>